<dbReference type="InterPro" id="IPR023179">
    <property type="entry name" value="GTP-bd_ortho_bundle_sf"/>
</dbReference>
<organism evidence="7">
    <name type="scientific">Arundo donax</name>
    <name type="common">Giant reed</name>
    <name type="synonym">Donax arundinaceus</name>
    <dbReference type="NCBI Taxonomy" id="35708"/>
    <lineage>
        <taxon>Eukaryota</taxon>
        <taxon>Viridiplantae</taxon>
        <taxon>Streptophyta</taxon>
        <taxon>Embryophyta</taxon>
        <taxon>Tracheophyta</taxon>
        <taxon>Spermatophyta</taxon>
        <taxon>Magnoliopsida</taxon>
        <taxon>Liliopsida</taxon>
        <taxon>Poales</taxon>
        <taxon>Poaceae</taxon>
        <taxon>PACMAD clade</taxon>
        <taxon>Arundinoideae</taxon>
        <taxon>Arundineae</taxon>
        <taxon>Arundo</taxon>
    </lineage>
</organism>
<feature type="compositionally biased region" description="Basic and acidic residues" evidence="6">
    <location>
        <begin position="178"/>
        <end position="194"/>
    </location>
</feature>
<proteinExistence type="predicted"/>
<keyword evidence="2" id="KW-0547">Nucleotide-binding</keyword>
<feature type="region of interest" description="Disordered" evidence="6">
    <location>
        <begin position="165"/>
        <end position="216"/>
    </location>
</feature>
<evidence type="ECO:0000256" key="2">
    <source>
        <dbReference type="ARBA" id="ARBA00022741"/>
    </source>
</evidence>
<dbReference type="InterPro" id="IPR050755">
    <property type="entry name" value="TRAFAC_YlqF/YawG_RiboMat"/>
</dbReference>
<evidence type="ECO:0000256" key="6">
    <source>
        <dbReference type="SAM" id="MobiDB-lite"/>
    </source>
</evidence>
<evidence type="ECO:0000256" key="4">
    <source>
        <dbReference type="ARBA" id="ARBA00023134"/>
    </source>
</evidence>
<dbReference type="GO" id="GO:0005525">
    <property type="term" value="F:GTP binding"/>
    <property type="evidence" value="ECO:0007669"/>
    <property type="project" value="UniProtKB-KW"/>
</dbReference>
<evidence type="ECO:0000256" key="3">
    <source>
        <dbReference type="ARBA" id="ARBA00023054"/>
    </source>
</evidence>
<name>A0A0A9CTW1_ARUDO</name>
<evidence type="ECO:0008006" key="8">
    <source>
        <dbReference type="Google" id="ProtNLM"/>
    </source>
</evidence>
<evidence type="ECO:0000256" key="1">
    <source>
        <dbReference type="ARBA" id="ARBA00004123"/>
    </source>
</evidence>
<dbReference type="PANTHER" id="PTHR11089:SF30">
    <property type="entry name" value="GUANINE NUCLEOTIDE-BINDING PROTEIN-LIKE 3 HOMOLOG"/>
    <property type="match status" value="1"/>
</dbReference>
<reference evidence="7" key="1">
    <citation type="submission" date="2014-09" db="EMBL/GenBank/DDBJ databases">
        <authorList>
            <person name="Magalhaes I.L.F."/>
            <person name="Oliveira U."/>
            <person name="Santos F.R."/>
            <person name="Vidigal T.H.D.A."/>
            <person name="Brescovit A.D."/>
            <person name="Santos A.J."/>
        </authorList>
    </citation>
    <scope>NUCLEOTIDE SEQUENCE</scope>
    <source>
        <tissue evidence="7">Shoot tissue taken approximately 20 cm above the soil surface</tissue>
    </source>
</reference>
<evidence type="ECO:0000256" key="5">
    <source>
        <dbReference type="ARBA" id="ARBA00023242"/>
    </source>
</evidence>
<dbReference type="Gene3D" id="1.10.1580.10">
    <property type="match status" value="1"/>
</dbReference>
<keyword evidence="4" id="KW-0342">GTP-binding</keyword>
<sequence length="216" mass="23912">MQEVHLDKKVKLLDCPGVVMFKSSNSGVSVALRNCKRVDKMDDPISPVKEILSLYPHDKLLSLYKVPSFSSVDDFLQKVATLRGKLKKGGIVDVEAAARIVLHDWNEGKIPYYTLPPKRDAVEDSDAVIISEAGKEFNIDEIYKAESSYIGGLKSIEDFHHIEIPPNAPPGINEEMLEDGKKPNEPVEETREESMSDINDGEGSKATSASTQNDKL</sequence>
<feature type="compositionally biased region" description="Polar residues" evidence="6">
    <location>
        <begin position="205"/>
        <end position="216"/>
    </location>
</feature>
<keyword evidence="3" id="KW-0175">Coiled coil</keyword>
<dbReference type="AlphaFoldDB" id="A0A0A9CTW1"/>
<dbReference type="GO" id="GO:0005730">
    <property type="term" value="C:nucleolus"/>
    <property type="evidence" value="ECO:0007669"/>
    <property type="project" value="TreeGrafter"/>
</dbReference>
<protein>
    <recommendedName>
        <fullName evidence="8">Guanine nucleotide-binding protein</fullName>
    </recommendedName>
</protein>
<dbReference type="PANTHER" id="PTHR11089">
    <property type="entry name" value="GTP-BINDING PROTEIN-RELATED"/>
    <property type="match status" value="1"/>
</dbReference>
<accession>A0A0A9CTW1</accession>
<dbReference type="SUPFAM" id="SSF52540">
    <property type="entry name" value="P-loop containing nucleoside triphosphate hydrolases"/>
    <property type="match status" value="1"/>
</dbReference>
<reference evidence="7" key="2">
    <citation type="journal article" date="2015" name="Data Brief">
        <title>Shoot transcriptome of the giant reed, Arundo donax.</title>
        <authorList>
            <person name="Barrero R.A."/>
            <person name="Guerrero F.D."/>
            <person name="Moolhuijzen P."/>
            <person name="Goolsby J.A."/>
            <person name="Tidwell J."/>
            <person name="Bellgard S.E."/>
            <person name="Bellgard M.I."/>
        </authorList>
    </citation>
    <scope>NUCLEOTIDE SEQUENCE</scope>
    <source>
        <tissue evidence="7">Shoot tissue taken approximately 20 cm above the soil surface</tissue>
    </source>
</reference>
<evidence type="ECO:0000313" key="7">
    <source>
        <dbReference type="EMBL" id="JAD79016.1"/>
    </source>
</evidence>
<dbReference type="FunFam" id="1.10.1580.10:FF:000002">
    <property type="entry name" value="Guanine nucleotide-binding protein-like 3 (nucleolar)-like"/>
    <property type="match status" value="1"/>
</dbReference>
<dbReference type="InterPro" id="IPR027417">
    <property type="entry name" value="P-loop_NTPase"/>
</dbReference>
<dbReference type="EMBL" id="GBRH01218879">
    <property type="protein sequence ID" value="JAD79016.1"/>
    <property type="molecule type" value="Transcribed_RNA"/>
</dbReference>
<comment type="subcellular location">
    <subcellularLocation>
        <location evidence="1">Nucleus</location>
    </subcellularLocation>
</comment>
<keyword evidence="5" id="KW-0539">Nucleus</keyword>